<dbReference type="InterPro" id="IPR039109">
    <property type="entry name" value="Ribosomal_eL30-like"/>
</dbReference>
<keyword evidence="2" id="KW-0687">Ribonucleoprotein</keyword>
<dbReference type="GO" id="GO:1990904">
    <property type="term" value="C:ribonucleoprotein complex"/>
    <property type="evidence" value="ECO:0007669"/>
    <property type="project" value="UniProtKB-KW"/>
</dbReference>
<dbReference type="Pfam" id="PF01248">
    <property type="entry name" value="Ribosomal_L7Ae"/>
    <property type="match status" value="1"/>
</dbReference>
<dbReference type="Proteomes" id="UP000076927">
    <property type="component" value="Chromosome"/>
</dbReference>
<dbReference type="InterPro" id="IPR004038">
    <property type="entry name" value="Ribosomal_eL8/eL30/eS12/Gad45"/>
</dbReference>
<evidence type="ECO:0000313" key="5">
    <source>
        <dbReference type="Proteomes" id="UP000076927"/>
    </source>
</evidence>
<reference evidence="4 5" key="1">
    <citation type="submission" date="2015-01" db="EMBL/GenBank/DDBJ databases">
        <title>Paenibacillus swuensis/DY6/whole genome sequencing.</title>
        <authorList>
            <person name="Kim M.K."/>
            <person name="Srinivasan S."/>
            <person name="Lee J.-J."/>
        </authorList>
    </citation>
    <scope>NUCLEOTIDE SEQUENCE [LARGE SCALE GENOMIC DNA]</scope>
    <source>
        <strain evidence="4 5">DY6</strain>
    </source>
</reference>
<dbReference type="OrthoDB" id="9794863at2"/>
<dbReference type="InterPro" id="IPR029064">
    <property type="entry name" value="Ribosomal_eL30-like_sf"/>
</dbReference>
<dbReference type="STRING" id="1178515.SY83_16250"/>
<evidence type="ECO:0000256" key="1">
    <source>
        <dbReference type="ARBA" id="ARBA00022980"/>
    </source>
</evidence>
<dbReference type="Gene3D" id="3.30.1330.30">
    <property type="match status" value="1"/>
</dbReference>
<keyword evidence="5" id="KW-1185">Reference proteome</keyword>
<dbReference type="PANTHER" id="PTHR11449">
    <property type="entry name" value="RIBOSOMAL PROTEIN L30"/>
    <property type="match status" value="1"/>
</dbReference>
<evidence type="ECO:0000259" key="3">
    <source>
        <dbReference type="Pfam" id="PF01248"/>
    </source>
</evidence>
<dbReference type="KEGG" id="pswu:SY83_16250"/>
<dbReference type="GO" id="GO:0003723">
    <property type="term" value="F:RNA binding"/>
    <property type="evidence" value="ECO:0007669"/>
    <property type="project" value="InterPro"/>
</dbReference>
<name>A0A172TKS6_9BACL</name>
<sequence>MKVNPKILNQLGLAMRAGKLLSGEENVLKAVRAGQARLVFVASDASENAKKKYRDKCNTYHVRLTEALGRAQMGESIGKDERVVLAVTDKGFVNMMLKCLEEPAEVENIE</sequence>
<organism evidence="4 5">
    <name type="scientific">Paenibacillus swuensis</name>
    <dbReference type="NCBI Taxonomy" id="1178515"/>
    <lineage>
        <taxon>Bacteria</taxon>
        <taxon>Bacillati</taxon>
        <taxon>Bacillota</taxon>
        <taxon>Bacilli</taxon>
        <taxon>Bacillales</taxon>
        <taxon>Paenibacillaceae</taxon>
        <taxon>Paenibacillus</taxon>
    </lineage>
</organism>
<keyword evidence="1 4" id="KW-0689">Ribosomal protein</keyword>
<feature type="domain" description="Ribosomal protein eL8/eL30/eS12/Gadd45" evidence="3">
    <location>
        <begin position="6"/>
        <end position="92"/>
    </location>
</feature>
<dbReference type="EMBL" id="CP011388">
    <property type="protein sequence ID" value="ANE47576.1"/>
    <property type="molecule type" value="Genomic_DNA"/>
</dbReference>
<dbReference type="RefSeq" id="WP_068608408.1">
    <property type="nucleotide sequence ID" value="NZ_CP011388.1"/>
</dbReference>
<gene>
    <name evidence="4" type="ORF">SY83_16250</name>
</gene>
<evidence type="ECO:0000313" key="4">
    <source>
        <dbReference type="EMBL" id="ANE47576.1"/>
    </source>
</evidence>
<protein>
    <submittedName>
        <fullName evidence="4">50S ribosomal protein L7ae</fullName>
    </submittedName>
</protein>
<proteinExistence type="predicted"/>
<accession>A0A172TKS6</accession>
<dbReference type="PATRIC" id="fig|1178515.4.peg.3267"/>
<dbReference type="SUPFAM" id="SSF55315">
    <property type="entry name" value="L30e-like"/>
    <property type="match status" value="1"/>
</dbReference>
<evidence type="ECO:0000256" key="2">
    <source>
        <dbReference type="ARBA" id="ARBA00023274"/>
    </source>
</evidence>
<dbReference type="GO" id="GO:0005840">
    <property type="term" value="C:ribosome"/>
    <property type="evidence" value="ECO:0007669"/>
    <property type="project" value="UniProtKB-KW"/>
</dbReference>
<dbReference type="AlphaFoldDB" id="A0A172TKS6"/>